<name>A0A8J5SVA7_ZIZPA</name>
<comment type="caution">
    <text evidence="1">The sequence shown here is derived from an EMBL/GenBank/DDBJ whole genome shotgun (WGS) entry which is preliminary data.</text>
</comment>
<sequence>MECRLRSTPWRSSCAREVNMRAKICPPSMVSTDLARLSCDVFEEQGYRSRATFPAAQNDDWLMGMNLDDLQGLDSQPQGDDMYISMFVSPTAGVKTELQPVG</sequence>
<reference evidence="1" key="2">
    <citation type="submission" date="2021-02" db="EMBL/GenBank/DDBJ databases">
        <authorList>
            <person name="Kimball J.A."/>
            <person name="Haas M.W."/>
            <person name="Macchietto M."/>
            <person name="Kono T."/>
            <person name="Duquette J."/>
            <person name="Shao M."/>
        </authorList>
    </citation>
    <scope>NUCLEOTIDE SEQUENCE</scope>
    <source>
        <tissue evidence="1">Fresh leaf tissue</tissue>
    </source>
</reference>
<dbReference type="AlphaFoldDB" id="A0A8J5SVA7"/>
<evidence type="ECO:0000313" key="1">
    <source>
        <dbReference type="EMBL" id="KAG8081043.1"/>
    </source>
</evidence>
<organism evidence="1 2">
    <name type="scientific">Zizania palustris</name>
    <name type="common">Northern wild rice</name>
    <dbReference type="NCBI Taxonomy" id="103762"/>
    <lineage>
        <taxon>Eukaryota</taxon>
        <taxon>Viridiplantae</taxon>
        <taxon>Streptophyta</taxon>
        <taxon>Embryophyta</taxon>
        <taxon>Tracheophyta</taxon>
        <taxon>Spermatophyta</taxon>
        <taxon>Magnoliopsida</taxon>
        <taxon>Liliopsida</taxon>
        <taxon>Poales</taxon>
        <taxon>Poaceae</taxon>
        <taxon>BOP clade</taxon>
        <taxon>Oryzoideae</taxon>
        <taxon>Oryzeae</taxon>
        <taxon>Zizaniinae</taxon>
        <taxon>Zizania</taxon>
    </lineage>
</organism>
<reference evidence="1" key="1">
    <citation type="journal article" date="2021" name="bioRxiv">
        <title>Whole Genome Assembly and Annotation of Northern Wild Rice, Zizania palustris L., Supports a Whole Genome Duplication in the Zizania Genus.</title>
        <authorList>
            <person name="Haas M."/>
            <person name="Kono T."/>
            <person name="Macchietto M."/>
            <person name="Millas R."/>
            <person name="McGilp L."/>
            <person name="Shao M."/>
            <person name="Duquette J."/>
            <person name="Hirsch C.N."/>
            <person name="Kimball J."/>
        </authorList>
    </citation>
    <scope>NUCLEOTIDE SEQUENCE</scope>
    <source>
        <tissue evidence="1">Fresh leaf tissue</tissue>
    </source>
</reference>
<accession>A0A8J5SVA7</accession>
<keyword evidence="2" id="KW-1185">Reference proteome</keyword>
<gene>
    <name evidence="1" type="ORF">GUJ93_ZPchr0007g5976</name>
</gene>
<evidence type="ECO:0000313" key="2">
    <source>
        <dbReference type="Proteomes" id="UP000729402"/>
    </source>
</evidence>
<proteinExistence type="predicted"/>
<dbReference type="EMBL" id="JAAALK010000282">
    <property type="protein sequence ID" value="KAG8081043.1"/>
    <property type="molecule type" value="Genomic_DNA"/>
</dbReference>
<protein>
    <submittedName>
        <fullName evidence="1">Uncharacterized protein</fullName>
    </submittedName>
</protein>
<dbReference type="Proteomes" id="UP000729402">
    <property type="component" value="Unassembled WGS sequence"/>
</dbReference>